<dbReference type="InterPro" id="IPR051102">
    <property type="entry name" value="IgSF_V-set/TM_domain"/>
</dbReference>
<keyword evidence="3" id="KW-0393">Immunoglobulin domain</keyword>
<feature type="chain" id="PRO_5044673690" evidence="5">
    <location>
        <begin position="25"/>
        <end position="304"/>
    </location>
</feature>
<evidence type="ECO:0000313" key="9">
    <source>
        <dbReference type="Proteomes" id="UP000694542"/>
    </source>
</evidence>
<reference evidence="7" key="3">
    <citation type="submission" date="2025-05" db="UniProtKB">
        <authorList>
            <consortium name="Ensembl"/>
        </authorList>
    </citation>
    <scope>IDENTIFICATION</scope>
</reference>
<reference evidence="7" key="2">
    <citation type="submission" date="2018-10" db="EMBL/GenBank/DDBJ databases">
        <title>De novo assembly of a Great Dane genome.</title>
        <authorList>
            <person name="Kidd J.M."/>
            <person name="Pendleton A.L."/>
            <person name="Shen F."/>
            <person name="Emery S."/>
        </authorList>
    </citation>
    <scope>NUCLEOTIDE SEQUENCE [LARGE SCALE GENOMIC DNA]</scope>
    <source>
        <strain evidence="7">Great Dane</strain>
    </source>
</reference>
<dbReference type="OrthoDB" id="9870402at2759"/>
<reference evidence="6 8" key="1">
    <citation type="journal article" date="2005" name="Nature">
        <title>Genome sequence, comparative analysis and haplotype structure of the domestic dog.</title>
        <authorList>
            <consortium name="Broad Sequencing Platform"/>
            <person name="Lindblad-Toh K."/>
            <person name="Wade C.M."/>
            <person name="Mikkelsen T.S."/>
            <person name="Karlsson E.K."/>
            <person name="Jaffe D.B."/>
            <person name="Kamal M."/>
            <person name="Clamp M."/>
            <person name="Chang J.L."/>
            <person name="Kulbokas E.J. III"/>
            <person name="Zody M.C."/>
            <person name="Mauceli E."/>
            <person name="Xie X."/>
            <person name="Breen M."/>
            <person name="Wayne R.K."/>
            <person name="Ostrander E.A."/>
            <person name="Ponting C.P."/>
            <person name="Galibert F."/>
            <person name="Smith D.R."/>
            <person name="DeJong P.J."/>
            <person name="Kirkness E."/>
            <person name="Alvarez P."/>
            <person name="Biagi T."/>
            <person name="Brockman W."/>
            <person name="Butler J."/>
            <person name="Chin C.W."/>
            <person name="Cook A."/>
            <person name="Cuff J."/>
            <person name="Daly M.J."/>
            <person name="DeCaprio D."/>
            <person name="Gnerre S."/>
            <person name="Grabherr M."/>
            <person name="Kellis M."/>
            <person name="Kleber M."/>
            <person name="Bardeleben C."/>
            <person name="Goodstadt L."/>
            <person name="Heger A."/>
            <person name="Hitte C."/>
            <person name="Kim L."/>
            <person name="Koepfli K.P."/>
            <person name="Parker H.G."/>
            <person name="Pollinger J.P."/>
            <person name="Searle S.M."/>
            <person name="Sutter N.B."/>
            <person name="Thomas R."/>
            <person name="Webber C."/>
            <person name="Baldwin J."/>
            <person name="Abebe A."/>
            <person name="Abouelleil A."/>
            <person name="Aftuck L."/>
            <person name="Ait-Zahra M."/>
            <person name="Aldredge T."/>
            <person name="Allen N."/>
            <person name="An P."/>
            <person name="Anderson S."/>
            <person name="Antoine C."/>
            <person name="Arachchi H."/>
            <person name="Aslam A."/>
            <person name="Ayotte L."/>
            <person name="Bachantsang P."/>
            <person name="Barry A."/>
            <person name="Bayul T."/>
            <person name="Benamara M."/>
            <person name="Berlin A."/>
            <person name="Bessette D."/>
            <person name="Blitshteyn B."/>
            <person name="Bloom T."/>
            <person name="Blye J."/>
            <person name="Boguslavskiy L."/>
            <person name="Bonnet C."/>
            <person name="Boukhgalter B."/>
            <person name="Brown A."/>
            <person name="Cahill P."/>
            <person name="Calixte N."/>
            <person name="Camarata J."/>
            <person name="Cheshatsang Y."/>
            <person name="Chu J."/>
            <person name="Citroen M."/>
            <person name="Collymore A."/>
            <person name="Cooke P."/>
            <person name="Dawoe T."/>
            <person name="Daza R."/>
            <person name="Decktor K."/>
            <person name="DeGray S."/>
            <person name="Dhargay N."/>
            <person name="Dooley K."/>
            <person name="Dooley K."/>
            <person name="Dorje P."/>
            <person name="Dorjee K."/>
            <person name="Dorris L."/>
            <person name="Duffey N."/>
            <person name="Dupes A."/>
            <person name="Egbiremolen O."/>
            <person name="Elong R."/>
            <person name="Falk J."/>
            <person name="Farina A."/>
            <person name="Faro S."/>
            <person name="Ferguson D."/>
            <person name="Ferreira P."/>
            <person name="Fisher S."/>
            <person name="FitzGerald M."/>
            <person name="Foley K."/>
            <person name="Foley C."/>
            <person name="Franke A."/>
            <person name="Friedrich D."/>
            <person name="Gage D."/>
            <person name="Garber M."/>
            <person name="Gearin G."/>
            <person name="Giannoukos G."/>
            <person name="Goode T."/>
            <person name="Goyette A."/>
            <person name="Graham J."/>
            <person name="Grandbois E."/>
            <person name="Gyaltsen K."/>
            <person name="Hafez N."/>
            <person name="Hagopian D."/>
            <person name="Hagos B."/>
            <person name="Hall J."/>
            <person name="Healy C."/>
            <person name="Hegarty R."/>
            <person name="Honan T."/>
            <person name="Horn A."/>
            <person name="Houde N."/>
            <person name="Hughes L."/>
            <person name="Hunnicutt L."/>
            <person name="Husby M."/>
            <person name="Jester B."/>
            <person name="Jones C."/>
            <person name="Kamat A."/>
            <person name="Kanga B."/>
            <person name="Kells C."/>
            <person name="Khazanovich D."/>
            <person name="Kieu A.C."/>
            <person name="Kisner P."/>
            <person name="Kumar M."/>
            <person name="Lance K."/>
            <person name="Landers T."/>
            <person name="Lara M."/>
            <person name="Lee W."/>
            <person name="Leger J.P."/>
            <person name="Lennon N."/>
            <person name="Leuper L."/>
            <person name="LeVine S."/>
            <person name="Liu J."/>
            <person name="Liu X."/>
            <person name="Lokyitsang Y."/>
            <person name="Lokyitsang T."/>
            <person name="Lui A."/>
            <person name="Macdonald J."/>
            <person name="Major J."/>
            <person name="Marabella R."/>
            <person name="Maru K."/>
            <person name="Matthews C."/>
            <person name="McDonough S."/>
            <person name="Mehta T."/>
            <person name="Meldrim J."/>
            <person name="Melnikov A."/>
            <person name="Meneus L."/>
            <person name="Mihalev A."/>
            <person name="Mihova T."/>
            <person name="Miller K."/>
            <person name="Mittelman R."/>
            <person name="Mlenga V."/>
            <person name="Mulrain L."/>
            <person name="Munson G."/>
            <person name="Navidi A."/>
            <person name="Naylor J."/>
            <person name="Nguyen T."/>
            <person name="Nguyen N."/>
            <person name="Nguyen C."/>
            <person name="Nguyen T."/>
            <person name="Nicol R."/>
            <person name="Norbu N."/>
            <person name="Norbu C."/>
            <person name="Novod N."/>
            <person name="Nyima T."/>
            <person name="Olandt P."/>
            <person name="O'Neill B."/>
            <person name="O'Neill K."/>
            <person name="Osman S."/>
            <person name="Oyono L."/>
            <person name="Patti C."/>
            <person name="Perrin D."/>
            <person name="Phunkhang P."/>
            <person name="Pierre F."/>
            <person name="Priest M."/>
            <person name="Rachupka A."/>
            <person name="Raghuraman S."/>
            <person name="Rameau R."/>
            <person name="Ray V."/>
            <person name="Raymond C."/>
            <person name="Rege F."/>
            <person name="Rise C."/>
            <person name="Rogers J."/>
            <person name="Rogov P."/>
            <person name="Sahalie J."/>
            <person name="Settipalli S."/>
            <person name="Sharpe T."/>
            <person name="Shea T."/>
            <person name="Sheehan M."/>
            <person name="Sherpa N."/>
            <person name="Shi J."/>
            <person name="Shih D."/>
            <person name="Sloan J."/>
            <person name="Smith C."/>
            <person name="Sparrow T."/>
            <person name="Stalker J."/>
            <person name="Stange-Thomann N."/>
            <person name="Stavropoulos S."/>
            <person name="Stone C."/>
            <person name="Stone S."/>
            <person name="Sykes S."/>
            <person name="Tchuinga P."/>
            <person name="Tenzing P."/>
            <person name="Tesfaye S."/>
            <person name="Thoulutsang D."/>
            <person name="Thoulutsang Y."/>
            <person name="Topham K."/>
            <person name="Topping I."/>
            <person name="Tsamla T."/>
            <person name="Vassiliev H."/>
            <person name="Venkataraman V."/>
            <person name="Vo A."/>
            <person name="Wangchuk T."/>
            <person name="Wangdi T."/>
            <person name="Weiand M."/>
            <person name="Wilkinson J."/>
            <person name="Wilson A."/>
            <person name="Yadav S."/>
            <person name="Yang S."/>
            <person name="Yang X."/>
            <person name="Young G."/>
            <person name="Yu Q."/>
            <person name="Zainoun J."/>
            <person name="Zembek L."/>
            <person name="Zimmer A."/>
            <person name="Lander E.S."/>
        </authorList>
    </citation>
    <scope>NUCLEOTIDE SEQUENCE [LARGE SCALE GENOMIC DNA]</scope>
    <source>
        <strain evidence="6">Boxer</strain>
    </source>
</reference>
<dbReference type="PANTHER" id="PTHR12207:SF31">
    <property type="entry name" value="V-SET AND TRANSMEMBRANE DOMAIN-CONTAINING PROTEIN 2-LIKE PROTEIN"/>
    <property type="match status" value="1"/>
</dbReference>
<name>A0A8C0SZT1_CANLF</name>
<evidence type="ECO:0000256" key="3">
    <source>
        <dbReference type="ARBA" id="ARBA00023319"/>
    </source>
</evidence>
<evidence type="ECO:0000313" key="7">
    <source>
        <dbReference type="Ensembl" id="ENSCAFP00040029009.1"/>
    </source>
</evidence>
<dbReference type="Proteomes" id="UP000694542">
    <property type="component" value="Chromosome 24"/>
</dbReference>
<dbReference type="PANTHER" id="PTHR12207">
    <property type="entry name" value="V-SET AND TRANSMEMBRANE DOMAIN-CONTAINING PROTEIN"/>
    <property type="match status" value="1"/>
</dbReference>
<feature type="region of interest" description="Disordered" evidence="4">
    <location>
        <begin position="173"/>
        <end position="235"/>
    </location>
</feature>
<sequence>MGAPLAVALGALHYLALFLQLGGATRPAGHAPWDNHVSGHALFTETPHDMTARTGEDVEMACSFRGSGSPSYSLEIQWWYVRSHRDWTDKQAWASNQVLPPGSHPSRWENPGPWGSGASLPSAGEAELGRALGVTTESTEPLPQGTGGEADPVGNPVTAHAFTGAHAVGAQRTHLPPAPLTTPAALPESFPWATEPARQPGSGGHSWRPRPPATSRGNWRAPHCPPRVPRGVGSSCPQSPWLENVPTTDFLPFVVSPAHAPTGVPWDPCPARLIALESLSQGLLLGEPKRRHFHSSTWVNANNI</sequence>
<evidence type="ECO:0000256" key="5">
    <source>
        <dbReference type="SAM" id="SignalP"/>
    </source>
</evidence>
<keyword evidence="1 5" id="KW-0732">Signal</keyword>
<dbReference type="Ensembl" id="ENSCAFT00000099453.1">
    <property type="protein sequence ID" value="ENSCAFP00000067232.1"/>
    <property type="gene ID" value="ENSCAFG00000056304.1"/>
</dbReference>
<keyword evidence="2" id="KW-1015">Disulfide bond</keyword>
<dbReference type="Ensembl" id="ENSCAFT00040033332.1">
    <property type="protein sequence ID" value="ENSCAFP00040029009.1"/>
    <property type="gene ID" value="ENSCAFG00040018038.1"/>
</dbReference>
<protein>
    <submittedName>
        <fullName evidence="7">V-set and transmembrane domain containing 2 like</fullName>
    </submittedName>
</protein>
<dbReference type="AlphaFoldDB" id="A0A8C0SZT1"/>
<feature type="signal peptide" evidence="5">
    <location>
        <begin position="1"/>
        <end position="24"/>
    </location>
</feature>
<accession>A0A8C0SZT1</accession>
<evidence type="ECO:0000313" key="8">
    <source>
        <dbReference type="Proteomes" id="UP000002254"/>
    </source>
</evidence>
<dbReference type="SUPFAM" id="SSF48726">
    <property type="entry name" value="Immunoglobulin"/>
    <property type="match status" value="1"/>
</dbReference>
<proteinExistence type="predicted"/>
<organism evidence="7 9">
    <name type="scientific">Canis lupus familiaris</name>
    <name type="common">Dog</name>
    <name type="synonym">Canis familiaris</name>
    <dbReference type="NCBI Taxonomy" id="9615"/>
    <lineage>
        <taxon>Eukaryota</taxon>
        <taxon>Metazoa</taxon>
        <taxon>Chordata</taxon>
        <taxon>Craniata</taxon>
        <taxon>Vertebrata</taxon>
        <taxon>Euteleostomi</taxon>
        <taxon>Mammalia</taxon>
        <taxon>Eutheria</taxon>
        <taxon>Laurasiatheria</taxon>
        <taxon>Carnivora</taxon>
        <taxon>Caniformia</taxon>
        <taxon>Canidae</taxon>
        <taxon>Canis</taxon>
    </lineage>
</organism>
<dbReference type="Proteomes" id="UP000002254">
    <property type="component" value="Chromosome 24"/>
</dbReference>
<feature type="region of interest" description="Disordered" evidence="4">
    <location>
        <begin position="96"/>
        <end position="158"/>
    </location>
</feature>
<evidence type="ECO:0000256" key="2">
    <source>
        <dbReference type="ARBA" id="ARBA00023157"/>
    </source>
</evidence>
<evidence type="ECO:0000256" key="4">
    <source>
        <dbReference type="SAM" id="MobiDB-lite"/>
    </source>
</evidence>
<dbReference type="InterPro" id="IPR036179">
    <property type="entry name" value="Ig-like_dom_sf"/>
</dbReference>
<evidence type="ECO:0000256" key="1">
    <source>
        <dbReference type="ARBA" id="ARBA00022729"/>
    </source>
</evidence>
<gene>
    <name evidence="7" type="primary">VSTM2L</name>
</gene>
<evidence type="ECO:0000313" key="6">
    <source>
        <dbReference type="Ensembl" id="ENSCAFP00000067232.1"/>
    </source>
</evidence>